<comment type="caution">
    <text evidence="6">The sequence shown here is derived from an EMBL/GenBank/DDBJ whole genome shotgun (WGS) entry which is preliminary data.</text>
</comment>
<reference evidence="6 7" key="1">
    <citation type="submission" date="2015-01" db="EMBL/GenBank/DDBJ databases">
        <title>Genome sequence of the beneficial rhizobacterium Pseudomonas fluorescens 2-79.</title>
        <authorList>
            <person name="Thuermer A."/>
            <person name="Daniel R."/>
        </authorList>
    </citation>
    <scope>NUCLEOTIDE SEQUENCE [LARGE SCALE GENOMIC DNA]</scope>
    <source>
        <strain evidence="6 7">2-79</strain>
    </source>
</reference>
<dbReference type="InterPro" id="IPR016162">
    <property type="entry name" value="Ald_DH_N"/>
</dbReference>
<feature type="domain" description="Aldehyde dehydrogenase" evidence="5">
    <location>
        <begin position="31"/>
        <end position="491"/>
    </location>
</feature>
<evidence type="ECO:0000256" key="2">
    <source>
        <dbReference type="ARBA" id="ARBA00023002"/>
    </source>
</evidence>
<dbReference type="InterPro" id="IPR029510">
    <property type="entry name" value="Ald_DH_CS_GLU"/>
</dbReference>
<dbReference type="EC" id="1.2.1.39" evidence="6"/>
<evidence type="ECO:0000313" key="6">
    <source>
        <dbReference type="EMBL" id="KIR21609.1"/>
    </source>
</evidence>
<proteinExistence type="inferred from homology"/>
<dbReference type="Gene3D" id="3.40.605.10">
    <property type="entry name" value="Aldehyde Dehydrogenase, Chain A, domain 1"/>
    <property type="match status" value="1"/>
</dbReference>
<dbReference type="RefSeq" id="WP_043049355.1">
    <property type="nucleotide sequence ID" value="NZ_JXCQ01000023.1"/>
</dbReference>
<dbReference type="EMBL" id="JXCQ01000023">
    <property type="protein sequence ID" value="KIR21609.1"/>
    <property type="molecule type" value="Genomic_DNA"/>
</dbReference>
<gene>
    <name evidence="6" type="primary">feaB</name>
    <name evidence="6" type="ORF">PFLU3_29590</name>
</gene>
<dbReference type="GO" id="GO:0008957">
    <property type="term" value="F:phenylacetaldehyde dehydrogenase (NAD+) activity"/>
    <property type="evidence" value="ECO:0007669"/>
    <property type="project" value="UniProtKB-EC"/>
</dbReference>
<accession>A0A0D0THT3</accession>
<evidence type="ECO:0000256" key="1">
    <source>
        <dbReference type="ARBA" id="ARBA00009986"/>
    </source>
</evidence>
<protein>
    <submittedName>
        <fullName evidence="6">FeaB protein</fullName>
        <ecNumber evidence="6">1.2.1.39</ecNumber>
    </submittedName>
</protein>
<dbReference type="PANTHER" id="PTHR11699">
    <property type="entry name" value="ALDEHYDE DEHYDROGENASE-RELATED"/>
    <property type="match status" value="1"/>
</dbReference>
<sequence length="495" mass="53339">MSDIPLLPQVEAFLRRRHGVFIDGVNVRSHAAESLSVTNPANGQVIAEVADADLADIDAAVASANRGFQLWSQAAPATRGNVLLKLADLLEQHREELAQIETCQSGKIIQISRAFEVDQAAHFLRYYAGWATKLSGQTLTPSLPSFNGERYTAFTLREPVGVVVGIVPWNFSTMIAIWKLASALVTGCSIIIKPSEFTPLTLLRIAELAIDAGLPAGVLNVLTGGGHVGKGLVEHPGTHKVSFTGSVPTGIAVGRSAMGAGLTRATLELGGKNAAGFLRDMDVDKAVDGIIEAGFLHAGQICAAAERFFVHRSQIDAVLEKLKARLSRLNIGSPLDEHTEFGPVTHQQHQQKLLGYFNQARAENNTIIHGGHLIDRPGCYVEPTVILANHLHDTLLNEETFGPIATFLPYDDEDELLALMNHGPYGLSASLWTNDLGKALRLIPAIKAGTLWVNMHTLLDPAVPFGGSRSSGVGREFGSAFIEDYTELKSVMIRY</sequence>
<dbReference type="InterPro" id="IPR016161">
    <property type="entry name" value="Ald_DH/histidinol_DH"/>
</dbReference>
<dbReference type="Proteomes" id="UP000032210">
    <property type="component" value="Unassembled WGS sequence"/>
</dbReference>
<dbReference type="AlphaFoldDB" id="A0A0D0THT3"/>
<dbReference type="SUPFAM" id="SSF53720">
    <property type="entry name" value="ALDH-like"/>
    <property type="match status" value="1"/>
</dbReference>
<dbReference type="InterPro" id="IPR015590">
    <property type="entry name" value="Aldehyde_DH_dom"/>
</dbReference>
<dbReference type="PROSITE" id="PS00070">
    <property type="entry name" value="ALDEHYDE_DEHYDR_CYS"/>
    <property type="match status" value="1"/>
</dbReference>
<dbReference type="Gene3D" id="3.40.309.10">
    <property type="entry name" value="Aldehyde Dehydrogenase, Chain A, domain 2"/>
    <property type="match status" value="1"/>
</dbReference>
<organism evidence="6 7">
    <name type="scientific">Pseudomonas fluorescens</name>
    <dbReference type="NCBI Taxonomy" id="294"/>
    <lineage>
        <taxon>Bacteria</taxon>
        <taxon>Pseudomonadati</taxon>
        <taxon>Pseudomonadota</taxon>
        <taxon>Gammaproteobacteria</taxon>
        <taxon>Pseudomonadales</taxon>
        <taxon>Pseudomonadaceae</taxon>
        <taxon>Pseudomonas</taxon>
    </lineage>
</organism>
<dbReference type="InterPro" id="IPR016160">
    <property type="entry name" value="Ald_DH_CS_CYS"/>
</dbReference>
<dbReference type="FunFam" id="3.40.605.10:FF:000007">
    <property type="entry name" value="NAD/NADP-dependent betaine aldehyde dehydrogenase"/>
    <property type="match status" value="1"/>
</dbReference>
<dbReference type="Pfam" id="PF00171">
    <property type="entry name" value="Aldedh"/>
    <property type="match status" value="1"/>
</dbReference>
<dbReference type="PATRIC" id="fig|294.125.peg.3033"/>
<evidence type="ECO:0000256" key="3">
    <source>
        <dbReference type="PROSITE-ProRule" id="PRU10007"/>
    </source>
</evidence>
<name>A0A0D0THT3_PSEFL</name>
<feature type="active site" evidence="3">
    <location>
        <position position="268"/>
    </location>
</feature>
<dbReference type="PROSITE" id="PS00687">
    <property type="entry name" value="ALDEHYDE_DEHYDR_GLU"/>
    <property type="match status" value="1"/>
</dbReference>
<keyword evidence="2 4" id="KW-0560">Oxidoreductase</keyword>
<evidence type="ECO:0000259" key="5">
    <source>
        <dbReference type="Pfam" id="PF00171"/>
    </source>
</evidence>
<comment type="similarity">
    <text evidence="1 4">Belongs to the aldehyde dehydrogenase family.</text>
</comment>
<evidence type="ECO:0000313" key="7">
    <source>
        <dbReference type="Proteomes" id="UP000032210"/>
    </source>
</evidence>
<evidence type="ECO:0000256" key="4">
    <source>
        <dbReference type="RuleBase" id="RU003345"/>
    </source>
</evidence>
<dbReference type="InterPro" id="IPR016163">
    <property type="entry name" value="Ald_DH_C"/>
</dbReference>